<reference evidence="2" key="1">
    <citation type="submission" date="2025-08" db="UniProtKB">
        <authorList>
            <consortium name="Ensembl"/>
        </authorList>
    </citation>
    <scope>IDENTIFICATION</scope>
</reference>
<keyword evidence="1" id="KW-1015">Disulfide bond</keyword>
<keyword evidence="3" id="KW-1185">Reference proteome</keyword>
<sequence>MRDPGQVDCVVALGRPLGEVVTLQVLESTLNCSAGEMLLLWGRFTWRKLCGKLSGMTFSSRTNTLVVRLHLVWPGGGVLLWYGSQPAHGTYRECDRQLFGAQGEIVSPPLSSEGMGVGGCRVFISVAPQARIAIHALVTRKGPGTKGTGASYVLIRDTHSLRTTTFHGQQALYWESEGSEAEVEFSQGFLEAHASLQGQYWTLLSRRPEEDQELQHWKGGEGT</sequence>
<evidence type="ECO:0000256" key="1">
    <source>
        <dbReference type="ARBA" id="ARBA00023157"/>
    </source>
</evidence>
<evidence type="ECO:0000313" key="3">
    <source>
        <dbReference type="Proteomes" id="UP000694564"/>
    </source>
</evidence>
<accession>A0A8D2DW67</accession>
<reference evidence="2" key="2">
    <citation type="submission" date="2025-09" db="UniProtKB">
        <authorList>
            <consortium name="Ensembl"/>
        </authorList>
    </citation>
    <scope>IDENTIFICATION</scope>
</reference>
<dbReference type="SUPFAM" id="SSF49854">
    <property type="entry name" value="Spermadhesin, CUB domain"/>
    <property type="match status" value="1"/>
</dbReference>
<protein>
    <submittedName>
        <fullName evidence="2">Uncharacterized protein</fullName>
    </submittedName>
</protein>
<evidence type="ECO:0000313" key="2">
    <source>
        <dbReference type="Ensembl" id="ENSSVLP00005029867.1"/>
    </source>
</evidence>
<name>A0A8D2DW67_SCIVU</name>
<dbReference type="AlphaFoldDB" id="A0A8D2DW67"/>
<dbReference type="Proteomes" id="UP000694564">
    <property type="component" value="Chromosome 15"/>
</dbReference>
<dbReference type="GeneTree" id="ENSGT00940000178229"/>
<proteinExistence type="predicted"/>
<dbReference type="Ensembl" id="ENSSVLT00005033176.1">
    <property type="protein sequence ID" value="ENSSVLP00005029867.1"/>
    <property type="gene ID" value="ENSSVLG00005023576.1"/>
</dbReference>
<organism evidence="2 3">
    <name type="scientific">Sciurus vulgaris</name>
    <name type="common">Eurasian red squirrel</name>
    <dbReference type="NCBI Taxonomy" id="55149"/>
    <lineage>
        <taxon>Eukaryota</taxon>
        <taxon>Metazoa</taxon>
        <taxon>Chordata</taxon>
        <taxon>Craniata</taxon>
        <taxon>Vertebrata</taxon>
        <taxon>Euteleostomi</taxon>
        <taxon>Mammalia</taxon>
        <taxon>Eutheria</taxon>
        <taxon>Euarchontoglires</taxon>
        <taxon>Glires</taxon>
        <taxon>Rodentia</taxon>
        <taxon>Sciuromorpha</taxon>
        <taxon>Sciuridae</taxon>
        <taxon>Sciurinae</taxon>
        <taxon>Sciurini</taxon>
        <taxon>Sciurus</taxon>
    </lineage>
</organism>
<dbReference type="InterPro" id="IPR035914">
    <property type="entry name" value="Sperma_CUB_dom_sf"/>
</dbReference>